<dbReference type="Pfam" id="PF05437">
    <property type="entry name" value="AzlD"/>
    <property type="match status" value="1"/>
</dbReference>
<evidence type="ECO:0000256" key="1">
    <source>
        <dbReference type="SAM" id="Phobius"/>
    </source>
</evidence>
<keyword evidence="1" id="KW-0812">Transmembrane</keyword>
<accession>A0ABN8TZ73</accession>
<gene>
    <name evidence="2" type="ORF">WJ0W_001325</name>
</gene>
<organism evidence="2 3">
    <name type="scientific">Paenibacillus melissococcoides</name>
    <dbReference type="NCBI Taxonomy" id="2912268"/>
    <lineage>
        <taxon>Bacteria</taxon>
        <taxon>Bacillati</taxon>
        <taxon>Bacillota</taxon>
        <taxon>Bacilli</taxon>
        <taxon>Bacillales</taxon>
        <taxon>Paenibacillaceae</taxon>
        <taxon>Paenibacillus</taxon>
    </lineage>
</organism>
<keyword evidence="3" id="KW-1185">Reference proteome</keyword>
<evidence type="ECO:0000313" key="2">
    <source>
        <dbReference type="EMBL" id="CAH8244086.1"/>
    </source>
</evidence>
<reference evidence="2" key="1">
    <citation type="submission" date="2022-06" db="EMBL/GenBank/DDBJ databases">
        <authorList>
            <person name="Dietemann V."/>
            <person name="Ory F."/>
            <person name="Dainat B."/>
            <person name="Oberhansli S."/>
        </authorList>
    </citation>
    <scope>NUCLEOTIDE SEQUENCE</scope>
    <source>
        <strain evidence="2">Ena-SAMPLE-TAB-26-04-2022-14:26:32:270-5432</strain>
    </source>
</reference>
<dbReference type="RefSeq" id="WP_213428617.1">
    <property type="nucleotide sequence ID" value="NZ_AP031286.1"/>
</dbReference>
<name>A0ABN8TZ73_9BACL</name>
<sequence>MEVRWSFLLMLAGAALVTLIPRVLPLIVLSKKPLPEWGQNWLSHIPIAVMSALLAQELFVGSEGGSLLPLIAAAAAFAAAYFTRSLLITVVIGMAAVALLRYAASSWL</sequence>
<protein>
    <submittedName>
        <fullName evidence="2">AzlD domain-containing protein</fullName>
    </submittedName>
</protein>
<keyword evidence="1" id="KW-1133">Transmembrane helix</keyword>
<proteinExistence type="predicted"/>
<dbReference type="EMBL" id="CALYLO010000001">
    <property type="protein sequence ID" value="CAH8244086.1"/>
    <property type="molecule type" value="Genomic_DNA"/>
</dbReference>
<evidence type="ECO:0000313" key="3">
    <source>
        <dbReference type="Proteomes" id="UP001154322"/>
    </source>
</evidence>
<dbReference type="Proteomes" id="UP001154322">
    <property type="component" value="Unassembled WGS sequence"/>
</dbReference>
<dbReference type="InterPro" id="IPR008407">
    <property type="entry name" value="Brnchd-chn_aa_trnsp_AzlD"/>
</dbReference>
<comment type="caution">
    <text evidence="2">The sequence shown here is derived from an EMBL/GenBank/DDBJ whole genome shotgun (WGS) entry which is preliminary data.</text>
</comment>
<keyword evidence="1" id="KW-0472">Membrane</keyword>
<feature type="transmembrane region" description="Helical" evidence="1">
    <location>
        <begin position="67"/>
        <end position="100"/>
    </location>
</feature>